<name>A0A2K8SLL2_9NOSO</name>
<proteinExistence type="predicted"/>
<gene>
    <name evidence="2" type="ORF">COO91_02213</name>
</gene>
<dbReference type="OrthoDB" id="427021at2"/>
<keyword evidence="3" id="KW-1185">Reference proteome</keyword>
<dbReference type="GO" id="GO:0003676">
    <property type="term" value="F:nucleic acid binding"/>
    <property type="evidence" value="ECO:0007669"/>
    <property type="project" value="InterPro"/>
</dbReference>
<dbReference type="EMBL" id="CP024785">
    <property type="protein sequence ID" value="AUB36307.1"/>
    <property type="molecule type" value="Genomic_DNA"/>
</dbReference>
<protein>
    <submittedName>
        <fullName evidence="2">Transposase</fullName>
    </submittedName>
</protein>
<dbReference type="AlphaFoldDB" id="A0A2K8SLL2"/>
<organism evidence="2 3">
    <name type="scientific">Nostoc flagelliforme CCNUN1</name>
    <dbReference type="NCBI Taxonomy" id="2038116"/>
    <lineage>
        <taxon>Bacteria</taxon>
        <taxon>Bacillati</taxon>
        <taxon>Cyanobacteriota</taxon>
        <taxon>Cyanophyceae</taxon>
        <taxon>Nostocales</taxon>
        <taxon>Nostocaceae</taxon>
        <taxon>Nostoc</taxon>
    </lineage>
</organism>
<dbReference type="Pfam" id="PF13358">
    <property type="entry name" value="DDE_3"/>
    <property type="match status" value="1"/>
</dbReference>
<sequence>MHASEKYTERVQKLRAEYWTTIGEVNLKDLVFIDEAGVNIAMTRLFARSPQGSRAYGTRPDGRGKNVTMIGAISLEGIIAAMTFTGSTNASAFVTYVTQVLVPNLWPGATVVMDNFSSHITGIKEALLLPLVQGWCICFLPPPDFSPIENCWSKVKEFLRRRSPPQASLAARTYEELDQAITDALDAVTKKDIIGWFTHCCYYIAPN</sequence>
<accession>A0A2K8SLL2</accession>
<dbReference type="InterPro" id="IPR036397">
    <property type="entry name" value="RNaseH_sf"/>
</dbReference>
<dbReference type="PANTHER" id="PTHR46564:SF1">
    <property type="entry name" value="TRANSPOSASE"/>
    <property type="match status" value="1"/>
</dbReference>
<dbReference type="Gene3D" id="3.30.420.10">
    <property type="entry name" value="Ribonuclease H-like superfamily/Ribonuclease H"/>
    <property type="match status" value="1"/>
</dbReference>
<evidence type="ECO:0000313" key="2">
    <source>
        <dbReference type="EMBL" id="AUB36307.1"/>
    </source>
</evidence>
<evidence type="ECO:0000259" key="1">
    <source>
        <dbReference type="Pfam" id="PF13358"/>
    </source>
</evidence>
<evidence type="ECO:0000313" key="3">
    <source>
        <dbReference type="Proteomes" id="UP000232003"/>
    </source>
</evidence>
<dbReference type="Proteomes" id="UP000232003">
    <property type="component" value="Chromosome"/>
</dbReference>
<feature type="domain" description="Tc1-like transposase DDE" evidence="1">
    <location>
        <begin position="29"/>
        <end position="163"/>
    </location>
</feature>
<dbReference type="InterPro" id="IPR038717">
    <property type="entry name" value="Tc1-like_DDE_dom"/>
</dbReference>
<dbReference type="KEGG" id="nfl:COO91_02213"/>
<reference evidence="2 3" key="1">
    <citation type="submission" date="2017-11" db="EMBL/GenBank/DDBJ databases">
        <title>Complete genome of a free-living desiccation-tolerant cyanobacterium and its photosynthetic adaptation to extreme terrestrial habitat.</title>
        <authorList>
            <person name="Shang J."/>
        </authorList>
    </citation>
    <scope>NUCLEOTIDE SEQUENCE [LARGE SCALE GENOMIC DNA]</scope>
    <source>
        <strain evidence="2 3">CCNUN1</strain>
    </source>
</reference>
<dbReference type="PANTHER" id="PTHR46564">
    <property type="entry name" value="TRANSPOSASE"/>
    <property type="match status" value="1"/>
</dbReference>